<protein>
    <submittedName>
        <fullName evidence="5">Glycoside hydrolase family 3 N-terminal domain-containing protein</fullName>
    </submittedName>
</protein>
<dbReference type="PANTHER" id="PTHR42715:SF10">
    <property type="entry name" value="BETA-GLUCOSIDASE"/>
    <property type="match status" value="1"/>
</dbReference>
<dbReference type="Pfam" id="PF01915">
    <property type="entry name" value="Glyco_hydro_3_C"/>
    <property type="match status" value="1"/>
</dbReference>
<feature type="transmembrane region" description="Helical" evidence="3">
    <location>
        <begin position="984"/>
        <end position="1002"/>
    </location>
</feature>
<comment type="similarity">
    <text evidence="1">Belongs to the glycosyl hydrolase 3 family.</text>
</comment>
<dbReference type="SUPFAM" id="SSF51445">
    <property type="entry name" value="(Trans)glycosidases"/>
    <property type="match status" value="1"/>
</dbReference>
<proteinExistence type="inferred from homology"/>
<dbReference type="InterPro" id="IPR036962">
    <property type="entry name" value="Glyco_hydro_3_N_sf"/>
</dbReference>
<evidence type="ECO:0000259" key="4">
    <source>
        <dbReference type="SMART" id="SM01217"/>
    </source>
</evidence>
<dbReference type="Gene3D" id="3.40.50.1700">
    <property type="entry name" value="Glycoside hydrolase family 3 C-terminal domain"/>
    <property type="match status" value="1"/>
</dbReference>
<dbReference type="InterPro" id="IPR001764">
    <property type="entry name" value="Glyco_hydro_3_N"/>
</dbReference>
<dbReference type="SUPFAM" id="SSF52279">
    <property type="entry name" value="Beta-D-glucan exohydrolase, C-terminal domain"/>
    <property type="match status" value="1"/>
</dbReference>
<dbReference type="RefSeq" id="WP_377466379.1">
    <property type="nucleotide sequence ID" value="NZ_JBHUOP010000003.1"/>
</dbReference>
<dbReference type="InterPro" id="IPR026891">
    <property type="entry name" value="Fn3-like"/>
</dbReference>
<evidence type="ECO:0000256" key="2">
    <source>
        <dbReference type="ARBA" id="ARBA00022801"/>
    </source>
</evidence>
<evidence type="ECO:0000256" key="3">
    <source>
        <dbReference type="SAM" id="Phobius"/>
    </source>
</evidence>
<accession>A0ABW5XH04</accession>
<dbReference type="PANTHER" id="PTHR42715">
    <property type="entry name" value="BETA-GLUCOSIDASE"/>
    <property type="match status" value="1"/>
</dbReference>
<dbReference type="InterPro" id="IPR017853">
    <property type="entry name" value="GH"/>
</dbReference>
<keyword evidence="2 5" id="KW-0378">Hydrolase</keyword>
<keyword evidence="3" id="KW-1133">Transmembrane helix</keyword>
<dbReference type="Proteomes" id="UP001597391">
    <property type="component" value="Unassembled WGS sequence"/>
</dbReference>
<dbReference type="InterPro" id="IPR036881">
    <property type="entry name" value="Glyco_hydro_3_C_sf"/>
</dbReference>
<name>A0ABW5XH04_9MICO</name>
<keyword evidence="3" id="KW-0472">Membrane</keyword>
<dbReference type="SMART" id="SM01217">
    <property type="entry name" value="Fn3_like"/>
    <property type="match status" value="1"/>
</dbReference>
<feature type="transmembrane region" description="Helical" evidence="3">
    <location>
        <begin position="12"/>
        <end position="36"/>
    </location>
</feature>
<evidence type="ECO:0000313" key="5">
    <source>
        <dbReference type="EMBL" id="MFD2840520.1"/>
    </source>
</evidence>
<dbReference type="InterPro" id="IPR002772">
    <property type="entry name" value="Glyco_hydro_3_C"/>
</dbReference>
<keyword evidence="3" id="KW-0812">Transmembrane</keyword>
<reference evidence="6" key="1">
    <citation type="journal article" date="2019" name="Int. J. Syst. Evol. Microbiol.">
        <title>The Global Catalogue of Microorganisms (GCM) 10K type strain sequencing project: providing services to taxonomists for standard genome sequencing and annotation.</title>
        <authorList>
            <consortium name="The Broad Institute Genomics Platform"/>
            <consortium name="The Broad Institute Genome Sequencing Center for Infectious Disease"/>
            <person name="Wu L."/>
            <person name="Ma J."/>
        </authorList>
    </citation>
    <scope>NUCLEOTIDE SEQUENCE [LARGE SCALE GENOMIC DNA]</scope>
    <source>
        <strain evidence="6">KCTC 33576</strain>
    </source>
</reference>
<dbReference type="InterPro" id="IPR013783">
    <property type="entry name" value="Ig-like_fold"/>
</dbReference>
<organism evidence="5 6">
    <name type="scientific">Populibacterium corticicola</name>
    <dbReference type="NCBI Taxonomy" id="1812826"/>
    <lineage>
        <taxon>Bacteria</taxon>
        <taxon>Bacillati</taxon>
        <taxon>Actinomycetota</taxon>
        <taxon>Actinomycetes</taxon>
        <taxon>Micrococcales</taxon>
        <taxon>Jonesiaceae</taxon>
        <taxon>Populibacterium</taxon>
    </lineage>
</organism>
<keyword evidence="6" id="KW-1185">Reference proteome</keyword>
<dbReference type="Gene3D" id="2.60.40.10">
    <property type="entry name" value="Immunoglobulins"/>
    <property type="match status" value="1"/>
</dbReference>
<dbReference type="EMBL" id="JBHUOP010000003">
    <property type="protein sequence ID" value="MFD2840520.1"/>
    <property type="molecule type" value="Genomic_DNA"/>
</dbReference>
<feature type="domain" description="Fibronectin type III-like" evidence="4">
    <location>
        <begin position="420"/>
        <end position="498"/>
    </location>
</feature>
<dbReference type="InterPro" id="IPR050288">
    <property type="entry name" value="Cellulose_deg_GH3"/>
</dbReference>
<dbReference type="Gene3D" id="3.20.20.300">
    <property type="entry name" value="Glycoside hydrolase, family 3, N-terminal domain"/>
    <property type="match status" value="1"/>
</dbReference>
<dbReference type="Pfam" id="PF00933">
    <property type="entry name" value="Glyco_hydro_3"/>
    <property type="match status" value="1"/>
</dbReference>
<evidence type="ECO:0000256" key="1">
    <source>
        <dbReference type="ARBA" id="ARBA00005336"/>
    </source>
</evidence>
<sequence>MKRKALSKKRKVVSTVASGIVAVLIAATMVAVNILVVDPQNSRMADNFVGRGDYIDNKGVKTADFDLDYYKQDYEGDALVAEQDRIDAEIVEQGTILLKNESNLLPLQAGTSVSLFSANSVPQSGGLMLPGMVPPTDLKTALSNAGFSVNDALWTFYAEGDGSECGLAEGSIGYGDDEDFAINECSLDRVLAGKGVKESLEGTLPIYVFDRVAGEGRDMPRSMYNHAESAEDKVRSYVEPDSTELEILSYLNDNFDNVILLVKANAAIELDWVDQFPNIRSVVVSQRTREQVASVLSGAVNPSGRTVDTYAADAANSPAAQNFGSYQYVDSAGELTKYNYVTYAEGIYVGYRYYETRYEDFVLGQGNAGDFDYASEVVYPFGYGISYTSFDWTDYDVNWEGKKATAHVTVTNTGDVPGRDVVGIYMQSPYTDYDVANRIEKSAVSLIGMGKTPELAPGESTTVSIEIDESQLKSYDSLNTGTYILEPGDYYLTAGINAHEAVNNILAVKGKTVADGMTSNGDAALVSLYNPKISEIDATTYAVDPVTGTSIKNLFDDARGDGEFLSRSDWMGTWPVPDGEPDERHISEWGNEINGTNADGTPASFTRVKKISDEDLAKLDSFDSLNPTDPSSITDTPVYGQKNGLTLIELRGLDFDDPKWDQLLDQLTPEDYQDIITWSGYGTPFLDSVNKPFGLDADTASGLIYGGTGRMYPSPMMLAQTWNDELAYDYGKLIGNESLVGGANGWYAPAMNIHRTPFSGRNGEYYSEDAWLSGVVGSKSALGASEKGMYTFIKHFAINEQENHRGDRAGQFGLATWSNEQAIREIYLMPFEMSIKAGDVKVDYVAQGEDGTLSQANTTVRASQAVMTAFNRLGFTWTGGHYPLITELLRDEWGFNGFIITDNANTGVFMDAYQMIESGADAKLTALRESARYEFDKDNPAEYKYGRDAMHRVLYTMAHSNAMNGAMPGSVFVEAFKTTDMIRLGVNIGGSLILLLLVGFTVRRFWPNKAVQTQEVSA</sequence>
<dbReference type="GO" id="GO:0016787">
    <property type="term" value="F:hydrolase activity"/>
    <property type="evidence" value="ECO:0007669"/>
    <property type="project" value="UniProtKB-KW"/>
</dbReference>
<dbReference type="PRINTS" id="PR00133">
    <property type="entry name" value="GLHYDRLASE3"/>
</dbReference>
<dbReference type="Pfam" id="PF14310">
    <property type="entry name" value="Fn3-like"/>
    <property type="match status" value="1"/>
</dbReference>
<evidence type="ECO:0000313" key="6">
    <source>
        <dbReference type="Proteomes" id="UP001597391"/>
    </source>
</evidence>
<gene>
    <name evidence="5" type="ORF">ACFSYH_08050</name>
</gene>
<comment type="caution">
    <text evidence="5">The sequence shown here is derived from an EMBL/GenBank/DDBJ whole genome shotgun (WGS) entry which is preliminary data.</text>
</comment>